<evidence type="ECO:0000256" key="7">
    <source>
        <dbReference type="ARBA" id="ARBA00022840"/>
    </source>
</evidence>
<dbReference type="GO" id="GO:0016887">
    <property type="term" value="F:ATP hydrolysis activity"/>
    <property type="evidence" value="ECO:0007669"/>
    <property type="project" value="InterPro"/>
</dbReference>
<dbReference type="InterPro" id="IPR003439">
    <property type="entry name" value="ABC_transporter-like_ATP-bd"/>
</dbReference>
<keyword evidence="13" id="KW-1185">Reference proteome</keyword>
<dbReference type="InterPro" id="IPR003593">
    <property type="entry name" value="AAA+_ATPase"/>
</dbReference>
<evidence type="ECO:0000256" key="1">
    <source>
        <dbReference type="ARBA" id="ARBA00004141"/>
    </source>
</evidence>
<dbReference type="FunFam" id="3.40.50.300:FF:000179">
    <property type="entry name" value="ABC transporter G family member 34"/>
    <property type="match status" value="1"/>
</dbReference>
<evidence type="ECO:0000256" key="6">
    <source>
        <dbReference type="ARBA" id="ARBA00022741"/>
    </source>
</evidence>
<proteinExistence type="inferred from homology"/>
<dbReference type="GO" id="GO:0005524">
    <property type="term" value="F:ATP binding"/>
    <property type="evidence" value="ECO:0007669"/>
    <property type="project" value="UniProtKB-KW"/>
</dbReference>
<dbReference type="InterPro" id="IPR034003">
    <property type="entry name" value="ABCG_PDR_2"/>
</dbReference>
<organism evidence="12 13">
    <name type="scientific">Acorus calamus</name>
    <name type="common">Sweet flag</name>
    <dbReference type="NCBI Taxonomy" id="4465"/>
    <lineage>
        <taxon>Eukaryota</taxon>
        <taxon>Viridiplantae</taxon>
        <taxon>Streptophyta</taxon>
        <taxon>Embryophyta</taxon>
        <taxon>Tracheophyta</taxon>
        <taxon>Spermatophyta</taxon>
        <taxon>Magnoliopsida</taxon>
        <taxon>Liliopsida</taxon>
        <taxon>Acoraceae</taxon>
        <taxon>Acorus</taxon>
    </lineage>
</organism>
<evidence type="ECO:0000256" key="5">
    <source>
        <dbReference type="ARBA" id="ARBA00022737"/>
    </source>
</evidence>
<dbReference type="InterPro" id="IPR034001">
    <property type="entry name" value="ABCG_PDR_1"/>
</dbReference>
<feature type="transmembrane region" description="Helical" evidence="10">
    <location>
        <begin position="1187"/>
        <end position="1205"/>
    </location>
</feature>
<evidence type="ECO:0000256" key="2">
    <source>
        <dbReference type="ARBA" id="ARBA00006012"/>
    </source>
</evidence>
<accession>A0AAV9DAA6</accession>
<keyword evidence="3" id="KW-0813">Transport</keyword>
<evidence type="ECO:0000256" key="9">
    <source>
        <dbReference type="ARBA" id="ARBA00023136"/>
    </source>
</evidence>
<gene>
    <name evidence="12" type="primary">ABCG31</name>
    <name evidence="12" type="ORF">QJS10_CPB14g01750</name>
</gene>
<sequence length="1265" mass="141635">MAASSGSEYFEIDVDAMMSDPFARTSNAEAVARDEEELQWAAIQRLPSQKRSKFAILARNASQAAADGEDPLLEIIDVRKLDQRGRELVVQRALATKDQDNFNLLVGIKERLDRVGLEVPKVEVRFENLNVSASVHMGRRSLPTLVNYVRDILELMFIDPIRLLDEFSFYQSALTSLRMYRPQKHRLTILKDVSGAVKPGRMTLLLGGPGSGKSTLLLALAGKLDPNLKRTGNITYNGHALDEFVVQRTAAYISQTDNHIGELTVRETLDFAARCQNASDGFAGYLEDLSRLEKENNIRPTPEIDAFMKAASVGGKKHSLVTDYVLKVLGLDICADTLVGSDMVRGVSGGQRKRVTTGEMIVGPRKSVFMDEISTGLDSSTTYQIVKCMQNFVHQMEATVLMSLLQPPPETFDLFDDLIVLSEGYIIYQGPRIHVLEFFESLGFSLPPRKGLADFLQEVVSRKDQAQYWSDQSKSHAYLPVSRIADLFKQSEYGRSILSNLSSPYDRKRNHPSSLAMSKYAVSKWGLLKACFEREILLISRHRFLYIFRTCQVAFVGVITCTMFLRTRLHPTDEVNGNLYLDVIKPWWVWAFWVSPLSYGQRAISVNEFSATRWKERSAYGNETVGYNVLHSHGLPVRDSWYWIGVGALLAYAVLFNILFTLALAYLKQPGKAQNIIPAESNEESTDDGNCREMKVKGIPEKRLQLLSNVSGVFRPGVLTALVGSSGAGKTTLMDVLAGRKTGGYIEGDIRISGYQKEQNTFARISGYVEQSDIHSPQVTVEESLIFSSHLRLPKEISKETRIAFVEEVMSLVELDFLRHALVGLPGTTGLSTEQRKRLTIAVELVANPSIIFMDEPTSGLDARAAAIVMRTVRNTVDTGRTVVCTIHQPSIDIFEAFDEGINGVPPIPDGHNPATWMLEISTQACEQRIGQDFAIIYRESRQYREVEDLIQRLSVPATGTEPLKFESRFSQDTLTQFKLCLWKQNLVYWRSPHYNVVRLFFTTISALILGSVFWNVGSKSGTKKNNEFKRVVLVIGLKRETAQDLILVMGALYSACLFLGTNNASTVQPVVSIERTVFYRERATGMYSPLAYAAAQGIVEIPYIAAQTIIYGIITYFMINYERTLGKFLLYLVFMFLTFTYFTFYGMMAIGLTPSQHLAAVVSSAFYSLWNLLSGFLVPKPKIPGWWIWFYYICPVAWTLRGIISSQLGDVDTQITGFGFNGTVSEYLEKNLGYGPGMIGVSAAVGDRAAHTSKKQRGNHTNRE</sequence>
<feature type="transmembrane region" description="Helical" evidence="10">
    <location>
        <begin position="641"/>
        <end position="667"/>
    </location>
</feature>
<dbReference type="CDD" id="cd03232">
    <property type="entry name" value="ABCG_PDR_domain2"/>
    <property type="match status" value="1"/>
</dbReference>
<evidence type="ECO:0000256" key="10">
    <source>
        <dbReference type="SAM" id="Phobius"/>
    </source>
</evidence>
<keyword evidence="4 10" id="KW-0812">Transmembrane</keyword>
<evidence type="ECO:0000256" key="3">
    <source>
        <dbReference type="ARBA" id="ARBA00022448"/>
    </source>
</evidence>
<dbReference type="InterPro" id="IPR013581">
    <property type="entry name" value="PDR_assoc"/>
</dbReference>
<comment type="subcellular location">
    <subcellularLocation>
        <location evidence="1">Membrane</location>
        <topology evidence="1">Multi-pass membrane protein</topology>
    </subcellularLocation>
</comment>
<dbReference type="Proteomes" id="UP001180020">
    <property type="component" value="Unassembled WGS sequence"/>
</dbReference>
<keyword evidence="9 10" id="KW-0472">Membrane</keyword>
<evidence type="ECO:0000256" key="8">
    <source>
        <dbReference type="ARBA" id="ARBA00022989"/>
    </source>
</evidence>
<dbReference type="Pfam" id="PF00005">
    <property type="entry name" value="ABC_tran"/>
    <property type="match status" value="2"/>
</dbReference>
<keyword evidence="5" id="KW-0677">Repeat</keyword>
<dbReference type="SUPFAM" id="SSF52540">
    <property type="entry name" value="P-loop containing nucleoside triphosphate hydrolases"/>
    <property type="match status" value="2"/>
</dbReference>
<reference evidence="12" key="2">
    <citation type="submission" date="2023-06" db="EMBL/GenBank/DDBJ databases">
        <authorList>
            <person name="Ma L."/>
            <person name="Liu K.-W."/>
            <person name="Li Z."/>
            <person name="Hsiao Y.-Y."/>
            <person name="Qi Y."/>
            <person name="Fu T."/>
            <person name="Tang G."/>
            <person name="Zhang D."/>
            <person name="Sun W.-H."/>
            <person name="Liu D.-K."/>
            <person name="Li Y."/>
            <person name="Chen G.-Z."/>
            <person name="Liu X.-D."/>
            <person name="Liao X.-Y."/>
            <person name="Jiang Y.-T."/>
            <person name="Yu X."/>
            <person name="Hao Y."/>
            <person name="Huang J."/>
            <person name="Zhao X.-W."/>
            <person name="Ke S."/>
            <person name="Chen Y.-Y."/>
            <person name="Wu W.-L."/>
            <person name="Hsu J.-L."/>
            <person name="Lin Y.-F."/>
            <person name="Huang M.-D."/>
            <person name="Li C.-Y."/>
            <person name="Huang L."/>
            <person name="Wang Z.-W."/>
            <person name="Zhao X."/>
            <person name="Zhong W.-Y."/>
            <person name="Peng D.-H."/>
            <person name="Ahmad S."/>
            <person name="Lan S."/>
            <person name="Zhang J.-S."/>
            <person name="Tsai W.-C."/>
            <person name="Van De Peer Y."/>
            <person name="Liu Z.-J."/>
        </authorList>
    </citation>
    <scope>NUCLEOTIDE SEQUENCE</scope>
    <source>
        <strain evidence="12">CP</strain>
        <tissue evidence="12">Leaves</tissue>
    </source>
</reference>
<feature type="transmembrane region" description="Helical" evidence="10">
    <location>
        <begin position="1102"/>
        <end position="1122"/>
    </location>
</feature>
<evidence type="ECO:0000313" key="13">
    <source>
        <dbReference type="Proteomes" id="UP001180020"/>
    </source>
</evidence>
<dbReference type="AlphaFoldDB" id="A0AAV9DAA6"/>
<dbReference type="EMBL" id="JAUJYO010000014">
    <property type="protein sequence ID" value="KAK1298183.1"/>
    <property type="molecule type" value="Genomic_DNA"/>
</dbReference>
<protein>
    <submittedName>
        <fullName evidence="12">ABC transporter G family member 31</fullName>
    </submittedName>
</protein>
<keyword evidence="8 10" id="KW-1133">Transmembrane helix</keyword>
<dbReference type="InterPro" id="IPR027417">
    <property type="entry name" value="P-loop_NTPase"/>
</dbReference>
<name>A0AAV9DAA6_ACOCL</name>
<keyword evidence="7" id="KW-0067">ATP-binding</keyword>
<feature type="transmembrane region" description="Helical" evidence="10">
    <location>
        <begin position="997"/>
        <end position="1017"/>
    </location>
</feature>
<dbReference type="CDD" id="cd03233">
    <property type="entry name" value="ABCG_PDR_domain1"/>
    <property type="match status" value="1"/>
</dbReference>
<evidence type="ECO:0000256" key="4">
    <source>
        <dbReference type="ARBA" id="ARBA00022692"/>
    </source>
</evidence>
<dbReference type="Pfam" id="PF01061">
    <property type="entry name" value="ABC2_membrane"/>
    <property type="match status" value="1"/>
</dbReference>
<reference evidence="12" key="1">
    <citation type="journal article" date="2023" name="Nat. Commun.">
        <title>Diploid and tetraploid genomes of Acorus and the evolution of monocots.</title>
        <authorList>
            <person name="Ma L."/>
            <person name="Liu K.W."/>
            <person name="Li Z."/>
            <person name="Hsiao Y.Y."/>
            <person name="Qi Y."/>
            <person name="Fu T."/>
            <person name="Tang G.D."/>
            <person name="Zhang D."/>
            <person name="Sun W.H."/>
            <person name="Liu D.K."/>
            <person name="Li Y."/>
            <person name="Chen G.Z."/>
            <person name="Liu X.D."/>
            <person name="Liao X.Y."/>
            <person name="Jiang Y.T."/>
            <person name="Yu X."/>
            <person name="Hao Y."/>
            <person name="Huang J."/>
            <person name="Zhao X.W."/>
            <person name="Ke S."/>
            <person name="Chen Y.Y."/>
            <person name="Wu W.L."/>
            <person name="Hsu J.L."/>
            <person name="Lin Y.F."/>
            <person name="Huang M.D."/>
            <person name="Li C.Y."/>
            <person name="Huang L."/>
            <person name="Wang Z.W."/>
            <person name="Zhao X."/>
            <person name="Zhong W.Y."/>
            <person name="Peng D.H."/>
            <person name="Ahmad S."/>
            <person name="Lan S."/>
            <person name="Zhang J.S."/>
            <person name="Tsai W.C."/>
            <person name="Van de Peer Y."/>
            <person name="Liu Z.J."/>
        </authorList>
    </citation>
    <scope>NUCLEOTIDE SEQUENCE</scope>
    <source>
        <strain evidence="12">CP</strain>
    </source>
</reference>
<feature type="transmembrane region" description="Helical" evidence="10">
    <location>
        <begin position="1129"/>
        <end position="1153"/>
    </location>
</feature>
<dbReference type="Pfam" id="PF08370">
    <property type="entry name" value="PDR_assoc"/>
    <property type="match status" value="1"/>
</dbReference>
<dbReference type="GO" id="GO:0005886">
    <property type="term" value="C:plasma membrane"/>
    <property type="evidence" value="ECO:0007669"/>
    <property type="project" value="UniProtKB-ARBA"/>
</dbReference>
<comment type="caution">
    <text evidence="12">The sequence shown here is derived from an EMBL/GenBank/DDBJ whole genome shotgun (WGS) entry which is preliminary data.</text>
</comment>
<dbReference type="SMART" id="SM00382">
    <property type="entry name" value="AAA"/>
    <property type="match status" value="2"/>
</dbReference>
<dbReference type="PANTHER" id="PTHR19241">
    <property type="entry name" value="ATP-BINDING CASSETTE TRANSPORTER"/>
    <property type="match status" value="1"/>
</dbReference>
<evidence type="ECO:0000259" key="11">
    <source>
        <dbReference type="PROSITE" id="PS50893"/>
    </source>
</evidence>
<dbReference type="FunFam" id="3.40.50.300:FF:000059">
    <property type="entry name" value="ABC transporter G family member 40"/>
    <property type="match status" value="1"/>
</dbReference>
<feature type="domain" description="ABC transporter" evidence="11">
    <location>
        <begin position="174"/>
        <end position="448"/>
    </location>
</feature>
<dbReference type="GO" id="GO:0140359">
    <property type="term" value="F:ABC-type transporter activity"/>
    <property type="evidence" value="ECO:0007669"/>
    <property type="project" value="InterPro"/>
</dbReference>
<comment type="similarity">
    <text evidence="2">Belongs to the ABC transporter superfamily. ABCG family. PDR (TC 3.A.1.205) subfamily.</text>
</comment>
<dbReference type="PROSITE" id="PS50893">
    <property type="entry name" value="ABC_TRANSPORTER_2"/>
    <property type="match status" value="2"/>
</dbReference>
<feature type="domain" description="ABC transporter" evidence="11">
    <location>
        <begin position="691"/>
        <end position="930"/>
    </location>
</feature>
<dbReference type="Gene3D" id="3.40.50.300">
    <property type="entry name" value="P-loop containing nucleotide triphosphate hydrolases"/>
    <property type="match status" value="2"/>
</dbReference>
<dbReference type="InterPro" id="IPR013525">
    <property type="entry name" value="ABC2_TM"/>
</dbReference>
<evidence type="ECO:0000313" key="12">
    <source>
        <dbReference type="EMBL" id="KAK1298183.1"/>
    </source>
</evidence>
<keyword evidence="6" id="KW-0547">Nucleotide-binding</keyword>